<evidence type="ECO:0000256" key="7">
    <source>
        <dbReference type="SAM" id="SignalP"/>
    </source>
</evidence>
<keyword evidence="7" id="KW-0732">Signal</keyword>
<feature type="signal peptide" evidence="7">
    <location>
        <begin position="1"/>
        <end position="16"/>
    </location>
</feature>
<dbReference type="InterPro" id="IPR000209">
    <property type="entry name" value="Peptidase_S8/S53_dom"/>
</dbReference>
<evidence type="ECO:0000256" key="2">
    <source>
        <dbReference type="ARBA" id="ARBA00022670"/>
    </source>
</evidence>
<feature type="active site" description="Charge relay system" evidence="5">
    <location>
        <position position="159"/>
    </location>
</feature>
<feature type="domain" description="Peptidase S8/S53" evidence="8">
    <location>
        <begin position="150"/>
        <end position="390"/>
    </location>
</feature>
<dbReference type="PROSITE" id="PS51892">
    <property type="entry name" value="SUBTILASE"/>
    <property type="match status" value="1"/>
</dbReference>
<evidence type="ECO:0000259" key="8">
    <source>
        <dbReference type="Pfam" id="PF00082"/>
    </source>
</evidence>
<dbReference type="SUPFAM" id="SSF52743">
    <property type="entry name" value="Subtilisin-like"/>
    <property type="match status" value="1"/>
</dbReference>
<dbReference type="InterPro" id="IPR023827">
    <property type="entry name" value="Peptidase_S8_Asp-AS"/>
</dbReference>
<keyword evidence="4 5" id="KW-0720">Serine protease</keyword>
<reference evidence="10" key="1">
    <citation type="journal article" date="2020" name="Stud. Mycol.">
        <title>101 Dothideomycetes genomes: A test case for predicting lifestyles and emergence of pathogens.</title>
        <authorList>
            <person name="Haridas S."/>
            <person name="Albert R."/>
            <person name="Binder M."/>
            <person name="Bloem J."/>
            <person name="LaButti K."/>
            <person name="Salamov A."/>
            <person name="Andreopoulos B."/>
            <person name="Baker S."/>
            <person name="Barry K."/>
            <person name="Bills G."/>
            <person name="Bluhm B."/>
            <person name="Cannon C."/>
            <person name="Castanera R."/>
            <person name="Culley D."/>
            <person name="Daum C."/>
            <person name="Ezra D."/>
            <person name="Gonzalez J."/>
            <person name="Henrissat B."/>
            <person name="Kuo A."/>
            <person name="Liang C."/>
            <person name="Lipzen A."/>
            <person name="Lutzoni F."/>
            <person name="Magnuson J."/>
            <person name="Mondo S."/>
            <person name="Nolan M."/>
            <person name="Ohm R."/>
            <person name="Pangilinan J."/>
            <person name="Park H.-J."/>
            <person name="Ramirez L."/>
            <person name="Alfaro M."/>
            <person name="Sun H."/>
            <person name="Tritt A."/>
            <person name="Yoshinaga Y."/>
            <person name="Zwiers L.-H."/>
            <person name="Turgeon B."/>
            <person name="Goodwin S."/>
            <person name="Spatafora J."/>
            <person name="Crous P."/>
            <person name="Grigoriev I."/>
        </authorList>
    </citation>
    <scope>NUCLEOTIDE SEQUENCE [LARGE SCALE GENOMIC DNA]</scope>
    <source>
        <strain evidence="10">CECT 20119</strain>
    </source>
</reference>
<evidence type="ECO:0000313" key="9">
    <source>
        <dbReference type="EMBL" id="KAF2225465.1"/>
    </source>
</evidence>
<dbReference type="PANTHER" id="PTHR43806:SF11">
    <property type="entry name" value="CEREVISIN-RELATED"/>
    <property type="match status" value="1"/>
</dbReference>
<dbReference type="GO" id="GO:0006508">
    <property type="term" value="P:proteolysis"/>
    <property type="evidence" value="ECO:0007669"/>
    <property type="project" value="UniProtKB-KW"/>
</dbReference>
<keyword evidence="2 5" id="KW-0645">Protease</keyword>
<dbReference type="Pfam" id="PF00082">
    <property type="entry name" value="Peptidase_S8"/>
    <property type="match status" value="1"/>
</dbReference>
<dbReference type="CDD" id="cd04077">
    <property type="entry name" value="Peptidases_S8_PCSK9_ProteinaseK_like"/>
    <property type="match status" value="1"/>
</dbReference>
<dbReference type="Gene3D" id="3.40.50.200">
    <property type="entry name" value="Peptidase S8/S53 domain"/>
    <property type="match status" value="1"/>
</dbReference>
<feature type="active site" description="Charge relay system" evidence="5">
    <location>
        <position position="188"/>
    </location>
</feature>
<dbReference type="PROSITE" id="PS00137">
    <property type="entry name" value="SUBTILASE_HIS"/>
    <property type="match status" value="1"/>
</dbReference>
<evidence type="ECO:0000256" key="5">
    <source>
        <dbReference type="PROSITE-ProRule" id="PRU01240"/>
    </source>
</evidence>
<dbReference type="InterPro" id="IPR022398">
    <property type="entry name" value="Peptidase_S8_His-AS"/>
</dbReference>
<dbReference type="GO" id="GO:0004252">
    <property type="term" value="F:serine-type endopeptidase activity"/>
    <property type="evidence" value="ECO:0007669"/>
    <property type="project" value="UniProtKB-UniRule"/>
</dbReference>
<evidence type="ECO:0000256" key="4">
    <source>
        <dbReference type="ARBA" id="ARBA00022825"/>
    </source>
</evidence>
<dbReference type="PROSITE" id="PS00138">
    <property type="entry name" value="SUBTILASE_SER"/>
    <property type="match status" value="1"/>
</dbReference>
<organism evidence="9 10">
    <name type="scientific">Elsinoe ampelina</name>
    <dbReference type="NCBI Taxonomy" id="302913"/>
    <lineage>
        <taxon>Eukaryota</taxon>
        <taxon>Fungi</taxon>
        <taxon>Dikarya</taxon>
        <taxon>Ascomycota</taxon>
        <taxon>Pezizomycotina</taxon>
        <taxon>Dothideomycetes</taxon>
        <taxon>Dothideomycetidae</taxon>
        <taxon>Myriangiales</taxon>
        <taxon>Elsinoaceae</taxon>
        <taxon>Elsinoe</taxon>
    </lineage>
</organism>
<dbReference type="InterPro" id="IPR015500">
    <property type="entry name" value="Peptidase_S8_subtilisin-rel"/>
</dbReference>
<dbReference type="OrthoDB" id="206201at2759"/>
<dbReference type="InterPro" id="IPR023828">
    <property type="entry name" value="Peptidase_S8_Ser-AS"/>
</dbReference>
<dbReference type="AlphaFoldDB" id="A0A6A6GIA9"/>
<dbReference type="PRINTS" id="PR00723">
    <property type="entry name" value="SUBTILISIN"/>
</dbReference>
<accession>A0A6A6GIA9</accession>
<dbReference type="PROSITE" id="PS00136">
    <property type="entry name" value="SUBTILASE_ASP"/>
    <property type="match status" value="1"/>
</dbReference>
<protein>
    <submittedName>
        <fullName evidence="9">Peptidase S8/S53 domain-containing protein</fullName>
    </submittedName>
</protein>
<dbReference type="Proteomes" id="UP000799538">
    <property type="component" value="Unassembled WGS sequence"/>
</dbReference>
<dbReference type="InterPro" id="IPR036852">
    <property type="entry name" value="Peptidase_S8/S53_dom_sf"/>
</dbReference>
<sequence length="431" mass="44269">MQFIYNLLCFLVLANAAPLPGTPRTGVEQDDDEDDTPMEYTVLLNPDQPTPPEILSVLADLELTPESENVYEIYNNSAFRGFSVNANRVAANKLHAMDSVGVLEKTVELTLAVERRGGSPWGLERISTGSNGGATRGLASTYQYDDGKLGQGADIYIVDTGVYTEHTNFGGRAVPGWPASGSADQDGHGTHVAGIAASNTYGVASRANIIGVRSLAGGSGTSSSVIAGLNYAVQKHDEKKAAGSLVGSVISMSLSTPYGQRSSTFTQAVNAATKAGVHVVVAAGNDGQNACGVSPAEAGGAQGPAISVGSIGFDNTVSDFSNTGPCVDVYAPGEQIISTYINGPQATAYLSGTSMAAPYVTGIVAYQMARDPSLAQNPAAMKEWLKNNALKGIVGGNVLKGDPLLLVNNGVSVGPAMTAARDRLAAAAVPA</sequence>
<keyword evidence="10" id="KW-1185">Reference proteome</keyword>
<dbReference type="PANTHER" id="PTHR43806">
    <property type="entry name" value="PEPTIDASE S8"/>
    <property type="match status" value="1"/>
</dbReference>
<dbReference type="InterPro" id="IPR034193">
    <property type="entry name" value="PCSK9_ProteinaseK-like"/>
</dbReference>
<name>A0A6A6GIA9_9PEZI</name>
<comment type="similarity">
    <text evidence="1 5 6">Belongs to the peptidase S8 family.</text>
</comment>
<keyword evidence="3 5" id="KW-0378">Hydrolase</keyword>
<evidence type="ECO:0000256" key="1">
    <source>
        <dbReference type="ARBA" id="ARBA00011073"/>
    </source>
</evidence>
<gene>
    <name evidence="9" type="ORF">BDZ85DRAFT_257531</name>
</gene>
<feature type="active site" description="Charge relay system" evidence="5">
    <location>
        <position position="354"/>
    </location>
</feature>
<feature type="chain" id="PRO_5025485551" evidence="7">
    <location>
        <begin position="17"/>
        <end position="431"/>
    </location>
</feature>
<dbReference type="EMBL" id="ML992503">
    <property type="protein sequence ID" value="KAF2225465.1"/>
    <property type="molecule type" value="Genomic_DNA"/>
</dbReference>
<evidence type="ECO:0000313" key="10">
    <source>
        <dbReference type="Proteomes" id="UP000799538"/>
    </source>
</evidence>
<evidence type="ECO:0000256" key="6">
    <source>
        <dbReference type="RuleBase" id="RU003355"/>
    </source>
</evidence>
<proteinExistence type="inferred from homology"/>
<dbReference type="InterPro" id="IPR050131">
    <property type="entry name" value="Peptidase_S8_subtilisin-like"/>
</dbReference>
<evidence type="ECO:0000256" key="3">
    <source>
        <dbReference type="ARBA" id="ARBA00022801"/>
    </source>
</evidence>